<evidence type="ECO:0008006" key="6">
    <source>
        <dbReference type="Google" id="ProtNLM"/>
    </source>
</evidence>
<accession>A0A8H5B557</accession>
<proteinExistence type="inferred from homology"/>
<comment type="similarity">
    <text evidence="2">Belongs to the ustYa family.</text>
</comment>
<evidence type="ECO:0000313" key="5">
    <source>
        <dbReference type="Proteomes" id="UP000567179"/>
    </source>
</evidence>
<keyword evidence="5" id="KW-1185">Reference proteome</keyword>
<dbReference type="EMBL" id="JAACJJ010000042">
    <property type="protein sequence ID" value="KAF5316821.1"/>
    <property type="molecule type" value="Genomic_DNA"/>
</dbReference>
<dbReference type="Pfam" id="PF11807">
    <property type="entry name" value="UstYa"/>
    <property type="match status" value="1"/>
</dbReference>
<reference evidence="4 5" key="1">
    <citation type="journal article" date="2020" name="ISME J.">
        <title>Uncovering the hidden diversity of litter-decomposition mechanisms in mushroom-forming fungi.</title>
        <authorList>
            <person name="Floudas D."/>
            <person name="Bentzer J."/>
            <person name="Ahren D."/>
            <person name="Johansson T."/>
            <person name="Persson P."/>
            <person name="Tunlid A."/>
        </authorList>
    </citation>
    <scope>NUCLEOTIDE SEQUENCE [LARGE SCALE GENOMIC DNA]</scope>
    <source>
        <strain evidence="4 5">CBS 101986</strain>
    </source>
</reference>
<name>A0A8H5B557_9AGAR</name>
<keyword evidence="3" id="KW-0812">Transmembrane</keyword>
<comment type="caution">
    <text evidence="4">The sequence shown here is derived from an EMBL/GenBank/DDBJ whole genome shotgun (WGS) entry which is preliminary data.</text>
</comment>
<evidence type="ECO:0000313" key="4">
    <source>
        <dbReference type="EMBL" id="KAF5316821.1"/>
    </source>
</evidence>
<dbReference type="PANTHER" id="PTHR33365">
    <property type="entry name" value="YALI0B05434P"/>
    <property type="match status" value="1"/>
</dbReference>
<dbReference type="AlphaFoldDB" id="A0A8H5B557"/>
<keyword evidence="3" id="KW-0472">Membrane</keyword>
<dbReference type="PANTHER" id="PTHR33365:SF4">
    <property type="entry name" value="CYCLOCHLOROTINE BIOSYNTHESIS PROTEIN O"/>
    <property type="match status" value="1"/>
</dbReference>
<dbReference type="OrthoDB" id="3687641at2759"/>
<dbReference type="GO" id="GO:0043386">
    <property type="term" value="P:mycotoxin biosynthetic process"/>
    <property type="evidence" value="ECO:0007669"/>
    <property type="project" value="InterPro"/>
</dbReference>
<dbReference type="InterPro" id="IPR021765">
    <property type="entry name" value="UstYa-like"/>
</dbReference>
<sequence>MAPSTNETTIGLLDEDEFPGKRYPLPQKRRSRLSYAALWAIVLVQAVVILLQHEGAQTACKDPLYLYSPAEDAVKYELKTYDFAKGSPFQSEPSPEVDRVWKELYSNGTSRIPRAMAERLPNKTAEIPGDPDGYYMVGVEVFHELHCLDMIRQALHPAYYPEMNIEDTRNHAHIRHCVNSIRQSLMCAADIHTIVWQWSEKEQDTMFRGDIVHKCKNWDLIHQWASDNVPIYRADGGSYFP</sequence>
<evidence type="ECO:0000256" key="3">
    <source>
        <dbReference type="SAM" id="Phobius"/>
    </source>
</evidence>
<feature type="transmembrane region" description="Helical" evidence="3">
    <location>
        <begin position="33"/>
        <end position="51"/>
    </location>
</feature>
<evidence type="ECO:0000256" key="1">
    <source>
        <dbReference type="ARBA" id="ARBA00004685"/>
    </source>
</evidence>
<dbReference type="Proteomes" id="UP000567179">
    <property type="component" value="Unassembled WGS sequence"/>
</dbReference>
<organism evidence="4 5">
    <name type="scientific">Psilocybe cf. subviscida</name>
    <dbReference type="NCBI Taxonomy" id="2480587"/>
    <lineage>
        <taxon>Eukaryota</taxon>
        <taxon>Fungi</taxon>
        <taxon>Dikarya</taxon>
        <taxon>Basidiomycota</taxon>
        <taxon>Agaricomycotina</taxon>
        <taxon>Agaricomycetes</taxon>
        <taxon>Agaricomycetidae</taxon>
        <taxon>Agaricales</taxon>
        <taxon>Agaricineae</taxon>
        <taxon>Strophariaceae</taxon>
        <taxon>Psilocybe</taxon>
    </lineage>
</organism>
<evidence type="ECO:0000256" key="2">
    <source>
        <dbReference type="ARBA" id="ARBA00035112"/>
    </source>
</evidence>
<gene>
    <name evidence="4" type="ORF">D9619_006883</name>
</gene>
<keyword evidence="3" id="KW-1133">Transmembrane helix</keyword>
<comment type="pathway">
    <text evidence="1">Mycotoxin biosynthesis.</text>
</comment>
<protein>
    <recommendedName>
        <fullName evidence="6">Tat pathway signal sequence</fullName>
    </recommendedName>
</protein>